<keyword evidence="6 9" id="KW-0694">RNA-binding</keyword>
<dbReference type="Gene3D" id="3.30.54.20">
    <property type="match status" value="1"/>
</dbReference>
<reference evidence="11 12" key="1">
    <citation type="journal article" date="2016" name="Nat. Commun.">
        <title>Thousands of microbial genomes shed light on interconnected biogeochemical processes in an aquifer system.</title>
        <authorList>
            <person name="Anantharaman K."/>
            <person name="Brown C.T."/>
            <person name="Hug L.A."/>
            <person name="Sharon I."/>
            <person name="Castelle C.J."/>
            <person name="Probst A.J."/>
            <person name="Thomas B.C."/>
            <person name="Singh A."/>
            <person name="Wilkins M.J."/>
            <person name="Karaoz U."/>
            <person name="Brodie E.L."/>
            <person name="Williams K.H."/>
            <person name="Hubbard S.S."/>
            <person name="Banfield J.F."/>
        </authorList>
    </citation>
    <scope>NUCLEOTIDE SEQUENCE [LARGE SCALE GENOMIC DNA]</scope>
</reference>
<dbReference type="PROSITE" id="PS50860">
    <property type="entry name" value="AA_TRNA_LIGASE_II_ALA"/>
    <property type="match status" value="1"/>
</dbReference>
<dbReference type="InterPro" id="IPR002318">
    <property type="entry name" value="Ala-tRNA-lgiase_IIc"/>
</dbReference>
<evidence type="ECO:0000256" key="6">
    <source>
        <dbReference type="ARBA" id="ARBA00022884"/>
    </source>
</evidence>
<dbReference type="GO" id="GO:0006419">
    <property type="term" value="P:alanyl-tRNA aminoacylation"/>
    <property type="evidence" value="ECO:0007669"/>
    <property type="project" value="UniProtKB-UniRule"/>
</dbReference>
<dbReference type="GO" id="GO:0000049">
    <property type="term" value="F:tRNA binding"/>
    <property type="evidence" value="ECO:0007669"/>
    <property type="project" value="UniProtKB-KW"/>
</dbReference>
<dbReference type="PRINTS" id="PR00980">
    <property type="entry name" value="TRNASYNTHALA"/>
</dbReference>
<name>A0A1G2CR02_9BACT</name>
<dbReference type="PANTHER" id="PTHR11777:SF9">
    <property type="entry name" value="ALANINE--TRNA LIGASE, CYTOPLASMIC"/>
    <property type="match status" value="1"/>
</dbReference>
<dbReference type="SUPFAM" id="SSF101353">
    <property type="entry name" value="Putative anticodon-binding domain of alanyl-tRNA synthetase (AlaRS)"/>
    <property type="match status" value="1"/>
</dbReference>
<comment type="similarity">
    <text evidence="1 9">Belongs to the class-II aminoacyl-tRNA synthetase family.</text>
</comment>
<comment type="domain">
    <text evidence="9">Consists of three domains; the N-terminal catalytic domain, the editing domain and the C-terminal C-Ala domain. The editing domain removes incorrectly charged amino acids, while the C-Ala domain, along with tRNA(Ala), serves as a bridge to cooperatively bring together the editing and aminoacylation centers thus stimulating deacylation of misacylated tRNAs.</text>
</comment>
<comment type="catalytic activity">
    <reaction evidence="9">
        <text>tRNA(Ala) + L-alanine + ATP = L-alanyl-tRNA(Ala) + AMP + diphosphate</text>
        <dbReference type="Rhea" id="RHEA:12540"/>
        <dbReference type="Rhea" id="RHEA-COMP:9657"/>
        <dbReference type="Rhea" id="RHEA-COMP:9923"/>
        <dbReference type="ChEBI" id="CHEBI:30616"/>
        <dbReference type="ChEBI" id="CHEBI:33019"/>
        <dbReference type="ChEBI" id="CHEBI:57972"/>
        <dbReference type="ChEBI" id="CHEBI:78442"/>
        <dbReference type="ChEBI" id="CHEBI:78497"/>
        <dbReference type="ChEBI" id="CHEBI:456215"/>
        <dbReference type="EC" id="6.1.1.7"/>
    </reaction>
</comment>
<keyword evidence="7 9" id="KW-0648">Protein biosynthesis</keyword>
<dbReference type="Gene3D" id="3.30.930.10">
    <property type="entry name" value="Bira Bifunctional Protein, Domain 2"/>
    <property type="match status" value="1"/>
</dbReference>
<dbReference type="CDD" id="cd00673">
    <property type="entry name" value="AlaRS_core"/>
    <property type="match status" value="1"/>
</dbReference>
<comment type="caution">
    <text evidence="11">The sequence shown here is derived from an EMBL/GenBank/DDBJ whole genome shotgun (WGS) entry which is preliminary data.</text>
</comment>
<comment type="function">
    <text evidence="9">Catalyzes the attachment of alanine to tRNA(Ala) in a two-step reaction: alanine is first activated by ATP to form Ala-AMP and then transferred to the acceptor end of tRNA(Ala). Also edits incorrectly charged Ser-tRNA(Ala) and Gly-tRNA(Ala) via its editing domain.</text>
</comment>
<protein>
    <recommendedName>
        <fullName evidence="9">Alanine--tRNA ligase</fullName>
        <ecNumber evidence="9">6.1.1.7</ecNumber>
    </recommendedName>
    <alternativeName>
        <fullName evidence="9">Alanyl-tRNA synthetase</fullName>
        <shortName evidence="9">AlaRS</shortName>
    </alternativeName>
</protein>
<dbReference type="Proteomes" id="UP000178841">
    <property type="component" value="Unassembled WGS sequence"/>
</dbReference>
<keyword evidence="9" id="KW-0963">Cytoplasm</keyword>
<evidence type="ECO:0000256" key="7">
    <source>
        <dbReference type="ARBA" id="ARBA00022917"/>
    </source>
</evidence>
<sequence length="610" mass="69904">MDSSEIRKRFLKFFEERGHAVIPSSSLVPEHDPTVLFTTAGMQPLIPYLLGEKHPQGNRLVNVQKCVRTQDIDEVGDKTHDTFFEMLGNWSLGDYFKKDAIKWSYEFLTDKKEGLGLDPDRLYITCFEGNNDAPKDNVSAEIWASLGIPENRIYFLGAKDNWWSPGDNGPCGPDTEMFYDITENGLGVLTKEEFIKADKDQNIVEIWNDVFMEYQKKDGKVIGKLKQQNVDTGAGLERLAMVMQVKDNIFDTDLFSPVMSLIKSKSTSYEERSARIVADHVRTSIFMIDDGVVPSNTDRGYILRRLIRRSIMESKHLGVGEKIFSEIISTYSGNYKTVYSSVSQNLIRIQEVLDKESEQFVKTLTGAIKKLWTEYFYDASKNESEKMNAEVLFHFFTTEGFPPDLTLEEYRRYRIEKKLYPLNGKEVSFLMKVFNEKMGKHQETSRAGAEQKFKGGLMDHSPQSIKYHTATHLLHKALREVLGNHVFQKGSNITPDRLRFDFSFERKMTDEEKKKVEDLVNTKIKEAILVTYEDLPLEEAEKKGAIGLFEEKYGDKVRVYKIGDFSLEFCGGPHVKNTSELGEFKISKEEAVSAGVRRIKAVLEISHDII</sequence>
<gene>
    <name evidence="9" type="primary">alaS</name>
    <name evidence="11" type="ORF">A2648_02575</name>
</gene>
<organism evidence="11 12">
    <name type="scientific">Candidatus Lloydbacteria bacterium RIFCSPHIGHO2_01_FULL_41_20</name>
    <dbReference type="NCBI Taxonomy" id="1798657"/>
    <lineage>
        <taxon>Bacteria</taxon>
        <taxon>Candidatus Lloydiibacteriota</taxon>
    </lineage>
</organism>
<keyword evidence="9" id="KW-0862">Zinc</keyword>
<dbReference type="NCBIfam" id="NF002436">
    <property type="entry name" value="PRK01584.1"/>
    <property type="match status" value="1"/>
</dbReference>
<evidence type="ECO:0000256" key="5">
    <source>
        <dbReference type="ARBA" id="ARBA00022840"/>
    </source>
</evidence>
<dbReference type="Pfam" id="PF01411">
    <property type="entry name" value="tRNA-synt_2c"/>
    <property type="match status" value="1"/>
</dbReference>
<accession>A0A1G2CR02</accession>
<proteinExistence type="inferred from homology"/>
<dbReference type="InterPro" id="IPR018164">
    <property type="entry name" value="Ala-tRNA-synth_IIc_N"/>
</dbReference>
<evidence type="ECO:0000256" key="2">
    <source>
        <dbReference type="ARBA" id="ARBA00022555"/>
    </source>
</evidence>
<feature type="binding site" evidence="9">
    <location>
        <position position="570"/>
    </location>
    <ligand>
        <name>Zn(2+)</name>
        <dbReference type="ChEBI" id="CHEBI:29105"/>
    </ligand>
</feature>
<feature type="binding site" evidence="9">
    <location>
        <position position="574"/>
    </location>
    <ligand>
        <name>Zn(2+)</name>
        <dbReference type="ChEBI" id="CHEBI:29105"/>
    </ligand>
</feature>
<keyword evidence="8 9" id="KW-0030">Aminoacyl-tRNA synthetase</keyword>
<evidence type="ECO:0000313" key="12">
    <source>
        <dbReference type="Proteomes" id="UP000178841"/>
    </source>
</evidence>
<dbReference type="Gene3D" id="3.30.980.10">
    <property type="entry name" value="Threonyl-trna Synthetase, Chain A, domain 2"/>
    <property type="match status" value="1"/>
</dbReference>
<comment type="subcellular location">
    <subcellularLocation>
        <location evidence="9">Cytoplasm</location>
    </subcellularLocation>
</comment>
<keyword evidence="9" id="KW-0479">Metal-binding</keyword>
<evidence type="ECO:0000256" key="3">
    <source>
        <dbReference type="ARBA" id="ARBA00022598"/>
    </source>
</evidence>
<dbReference type="InterPro" id="IPR018165">
    <property type="entry name" value="Ala-tRNA-synth_IIc_core"/>
</dbReference>
<dbReference type="SUPFAM" id="SSF55186">
    <property type="entry name" value="ThrRS/AlaRS common domain"/>
    <property type="match status" value="1"/>
</dbReference>
<evidence type="ECO:0000256" key="8">
    <source>
        <dbReference type="ARBA" id="ARBA00023146"/>
    </source>
</evidence>
<dbReference type="STRING" id="1798657.A2648_02575"/>
<evidence type="ECO:0000313" key="11">
    <source>
        <dbReference type="EMBL" id="OGZ03815.1"/>
    </source>
</evidence>
<dbReference type="GO" id="GO:0002161">
    <property type="term" value="F:aminoacyl-tRNA deacylase activity"/>
    <property type="evidence" value="ECO:0007669"/>
    <property type="project" value="TreeGrafter"/>
</dbReference>
<feature type="domain" description="Alanyl-transfer RNA synthetases family profile" evidence="10">
    <location>
        <begin position="1"/>
        <end position="602"/>
    </location>
</feature>
<keyword evidence="3 9" id="KW-0436">Ligase</keyword>
<evidence type="ECO:0000256" key="4">
    <source>
        <dbReference type="ARBA" id="ARBA00022741"/>
    </source>
</evidence>
<keyword evidence="4 9" id="KW-0547">Nucleotide-binding</keyword>
<comment type="cofactor">
    <cofactor evidence="9">
        <name>Zn(2+)</name>
        <dbReference type="ChEBI" id="CHEBI:29105"/>
    </cofactor>
    <text evidence="9">Binds 1 zinc ion per subunit.</text>
</comment>
<keyword evidence="5 9" id="KW-0067">ATP-binding</keyword>
<dbReference type="HAMAP" id="MF_00036_B">
    <property type="entry name" value="Ala_tRNA_synth_B"/>
    <property type="match status" value="1"/>
</dbReference>
<evidence type="ECO:0000256" key="1">
    <source>
        <dbReference type="ARBA" id="ARBA00008226"/>
    </source>
</evidence>
<dbReference type="InterPro" id="IPR012947">
    <property type="entry name" value="tRNA_SAD"/>
</dbReference>
<dbReference type="InterPro" id="IPR050058">
    <property type="entry name" value="Ala-tRNA_ligase"/>
</dbReference>
<dbReference type="GO" id="GO:0004813">
    <property type="term" value="F:alanine-tRNA ligase activity"/>
    <property type="evidence" value="ECO:0007669"/>
    <property type="project" value="UniProtKB-UniRule"/>
</dbReference>
<dbReference type="GO" id="GO:0008270">
    <property type="term" value="F:zinc ion binding"/>
    <property type="evidence" value="ECO:0007669"/>
    <property type="project" value="UniProtKB-UniRule"/>
</dbReference>
<dbReference type="InterPro" id="IPR023033">
    <property type="entry name" value="Ala_tRNA_ligase_euk/bac"/>
</dbReference>
<evidence type="ECO:0000259" key="10">
    <source>
        <dbReference type="PROSITE" id="PS50860"/>
    </source>
</evidence>
<feature type="binding site" evidence="9">
    <location>
        <position position="468"/>
    </location>
    <ligand>
        <name>Zn(2+)</name>
        <dbReference type="ChEBI" id="CHEBI:29105"/>
    </ligand>
</feature>
<dbReference type="InterPro" id="IPR045864">
    <property type="entry name" value="aa-tRNA-synth_II/BPL/LPL"/>
</dbReference>
<dbReference type="GO" id="GO:0005737">
    <property type="term" value="C:cytoplasm"/>
    <property type="evidence" value="ECO:0007669"/>
    <property type="project" value="UniProtKB-SubCell"/>
</dbReference>
<dbReference type="InterPro" id="IPR018163">
    <property type="entry name" value="Thr/Ala-tRNA-synth_IIc_edit"/>
</dbReference>
<dbReference type="GO" id="GO:0005524">
    <property type="term" value="F:ATP binding"/>
    <property type="evidence" value="ECO:0007669"/>
    <property type="project" value="UniProtKB-UniRule"/>
</dbReference>
<evidence type="ECO:0000256" key="9">
    <source>
        <dbReference type="HAMAP-Rule" id="MF_00036"/>
    </source>
</evidence>
<dbReference type="EMBL" id="MHLH01000015">
    <property type="protein sequence ID" value="OGZ03815.1"/>
    <property type="molecule type" value="Genomic_DNA"/>
</dbReference>
<dbReference type="FunFam" id="3.30.980.10:FF:000004">
    <property type="entry name" value="Alanine--tRNA ligase, cytoplasmic"/>
    <property type="match status" value="1"/>
</dbReference>
<dbReference type="EC" id="6.1.1.7" evidence="9"/>
<dbReference type="AlphaFoldDB" id="A0A1G2CR02"/>
<dbReference type="PANTHER" id="PTHR11777">
    <property type="entry name" value="ALANYL-TRNA SYNTHETASE"/>
    <property type="match status" value="1"/>
</dbReference>
<dbReference type="InterPro" id="IPR018162">
    <property type="entry name" value="Ala-tRNA-ligase_IIc_anticod-bd"/>
</dbReference>
<dbReference type="SMART" id="SM00863">
    <property type="entry name" value="tRNA_SAD"/>
    <property type="match status" value="1"/>
</dbReference>
<dbReference type="Pfam" id="PF07973">
    <property type="entry name" value="tRNA_SAD"/>
    <property type="match status" value="1"/>
</dbReference>
<dbReference type="SUPFAM" id="SSF55681">
    <property type="entry name" value="Class II aaRS and biotin synthetases"/>
    <property type="match status" value="1"/>
</dbReference>
<keyword evidence="2 9" id="KW-0820">tRNA-binding</keyword>
<feature type="binding site" evidence="9">
    <location>
        <position position="472"/>
    </location>
    <ligand>
        <name>Zn(2+)</name>
        <dbReference type="ChEBI" id="CHEBI:29105"/>
    </ligand>
</feature>